<reference evidence="18 19" key="1">
    <citation type="journal article" date="2018" name="PLoS Genet.">
        <title>Population sequencing reveals clonal diversity and ancestral inbreeding in the grapevine cultivar Chardonnay.</title>
        <authorList>
            <person name="Roach M.J."/>
            <person name="Johnson D.L."/>
            <person name="Bohlmann J."/>
            <person name="van Vuuren H.J."/>
            <person name="Jones S.J."/>
            <person name="Pretorius I.S."/>
            <person name="Schmidt S.A."/>
            <person name="Borneman A.R."/>
        </authorList>
    </citation>
    <scope>NUCLEOTIDE SEQUENCE [LARGE SCALE GENOMIC DNA]</scope>
    <source>
        <strain evidence="19">cv. Chardonnay</strain>
        <tissue evidence="18">Leaf</tissue>
    </source>
</reference>
<dbReference type="InterPro" id="IPR013083">
    <property type="entry name" value="Znf_RING/FYVE/PHD"/>
</dbReference>
<evidence type="ECO:0000256" key="13">
    <source>
        <dbReference type="ARBA" id="ARBA00024209"/>
    </source>
</evidence>
<evidence type="ECO:0000256" key="5">
    <source>
        <dbReference type="ARBA" id="ARBA00022679"/>
    </source>
</evidence>
<keyword evidence="9" id="KW-0833">Ubl conjugation pathway</keyword>
<evidence type="ECO:0000313" key="18">
    <source>
        <dbReference type="EMBL" id="RVX20100.1"/>
    </source>
</evidence>
<feature type="domain" description="RING-type" evidence="17">
    <location>
        <begin position="233"/>
        <end position="275"/>
    </location>
</feature>
<keyword evidence="12 16" id="KW-0472">Membrane</keyword>
<comment type="pathway">
    <text evidence="3">Protein modification; protein ubiquitination.</text>
</comment>
<evidence type="ECO:0000256" key="10">
    <source>
        <dbReference type="ARBA" id="ARBA00022833"/>
    </source>
</evidence>
<evidence type="ECO:0000256" key="4">
    <source>
        <dbReference type="ARBA" id="ARBA00012483"/>
    </source>
</evidence>
<keyword evidence="8 14" id="KW-0863">Zinc-finger</keyword>
<evidence type="ECO:0000256" key="12">
    <source>
        <dbReference type="ARBA" id="ARBA00023136"/>
    </source>
</evidence>
<evidence type="ECO:0000256" key="8">
    <source>
        <dbReference type="ARBA" id="ARBA00022771"/>
    </source>
</evidence>
<protein>
    <recommendedName>
        <fullName evidence="4">RING-type E3 ubiquitin transferase</fullName>
        <ecNumber evidence="4">2.3.2.27</ecNumber>
    </recommendedName>
</protein>
<dbReference type="GO" id="GO:0061630">
    <property type="term" value="F:ubiquitin protein ligase activity"/>
    <property type="evidence" value="ECO:0007669"/>
    <property type="project" value="UniProtKB-EC"/>
</dbReference>
<evidence type="ECO:0000256" key="15">
    <source>
        <dbReference type="SAM" id="MobiDB-lite"/>
    </source>
</evidence>
<comment type="similarity">
    <text evidence="13">Belongs to the RING-type zinc finger family. ATL subfamily.</text>
</comment>
<keyword evidence="5" id="KW-0808">Transferase</keyword>
<keyword evidence="10" id="KW-0862">Zinc</keyword>
<evidence type="ECO:0000259" key="17">
    <source>
        <dbReference type="PROSITE" id="PS50089"/>
    </source>
</evidence>
<comment type="subcellular location">
    <subcellularLocation>
        <location evidence="2">Membrane</location>
        <topology evidence="2">Single-pass membrane protein</topology>
    </subcellularLocation>
</comment>
<dbReference type="Pfam" id="PF13639">
    <property type="entry name" value="zf-RING_2"/>
    <property type="match status" value="1"/>
</dbReference>
<evidence type="ECO:0000256" key="2">
    <source>
        <dbReference type="ARBA" id="ARBA00004167"/>
    </source>
</evidence>
<feature type="region of interest" description="Disordered" evidence="15">
    <location>
        <begin position="186"/>
        <end position="211"/>
    </location>
</feature>
<feature type="transmembrane region" description="Helical" evidence="16">
    <location>
        <begin position="154"/>
        <end position="175"/>
    </location>
</feature>
<feature type="region of interest" description="Disordered" evidence="15">
    <location>
        <begin position="122"/>
        <end position="144"/>
    </location>
</feature>
<comment type="caution">
    <text evidence="18">The sequence shown here is derived from an EMBL/GenBank/DDBJ whole genome shotgun (WGS) entry which is preliminary data.</text>
</comment>
<keyword evidence="11 16" id="KW-1133">Transmembrane helix</keyword>
<evidence type="ECO:0000256" key="7">
    <source>
        <dbReference type="ARBA" id="ARBA00022723"/>
    </source>
</evidence>
<dbReference type="InterPro" id="IPR053238">
    <property type="entry name" value="RING-H2_zinc_finger"/>
</dbReference>
<dbReference type="Proteomes" id="UP000288805">
    <property type="component" value="Unassembled WGS sequence"/>
</dbReference>
<evidence type="ECO:0000256" key="1">
    <source>
        <dbReference type="ARBA" id="ARBA00000900"/>
    </source>
</evidence>
<keyword evidence="6 16" id="KW-0812">Transmembrane</keyword>
<dbReference type="InterPro" id="IPR001841">
    <property type="entry name" value="Znf_RING"/>
</dbReference>
<organism evidence="18 19">
    <name type="scientific">Vitis vinifera</name>
    <name type="common">Grape</name>
    <dbReference type="NCBI Taxonomy" id="29760"/>
    <lineage>
        <taxon>Eukaryota</taxon>
        <taxon>Viridiplantae</taxon>
        <taxon>Streptophyta</taxon>
        <taxon>Embryophyta</taxon>
        <taxon>Tracheophyta</taxon>
        <taxon>Spermatophyta</taxon>
        <taxon>Magnoliopsida</taxon>
        <taxon>eudicotyledons</taxon>
        <taxon>Gunneridae</taxon>
        <taxon>Pentapetalae</taxon>
        <taxon>rosids</taxon>
        <taxon>Vitales</taxon>
        <taxon>Vitaceae</taxon>
        <taxon>Viteae</taxon>
        <taxon>Vitis</taxon>
    </lineage>
</organism>
<gene>
    <name evidence="18" type="primary">ATL57</name>
    <name evidence="18" type="ORF">CK203_004731</name>
</gene>
<dbReference type="FunFam" id="3.30.40.10:FF:000187">
    <property type="entry name" value="E3 ubiquitin-protein ligase ATL6"/>
    <property type="match status" value="1"/>
</dbReference>
<dbReference type="GO" id="GO:0016020">
    <property type="term" value="C:membrane"/>
    <property type="evidence" value="ECO:0007669"/>
    <property type="project" value="UniProtKB-SubCell"/>
</dbReference>
<keyword evidence="7" id="KW-0479">Metal-binding</keyword>
<dbReference type="GO" id="GO:0008270">
    <property type="term" value="F:zinc ion binding"/>
    <property type="evidence" value="ECO:0007669"/>
    <property type="project" value="UniProtKB-KW"/>
</dbReference>
<dbReference type="CDD" id="cd16461">
    <property type="entry name" value="RING-H2_EL5-like"/>
    <property type="match status" value="1"/>
</dbReference>
<dbReference type="Gene3D" id="3.30.40.10">
    <property type="entry name" value="Zinc/RING finger domain, C3HC4 (zinc finger)"/>
    <property type="match status" value="1"/>
</dbReference>
<evidence type="ECO:0000256" key="16">
    <source>
        <dbReference type="SAM" id="Phobius"/>
    </source>
</evidence>
<feature type="compositionally biased region" description="Low complexity" evidence="15">
    <location>
        <begin position="197"/>
        <end position="207"/>
    </location>
</feature>
<evidence type="ECO:0000256" key="14">
    <source>
        <dbReference type="PROSITE-ProRule" id="PRU00175"/>
    </source>
</evidence>
<dbReference type="PANTHER" id="PTHR14155">
    <property type="entry name" value="RING FINGER DOMAIN-CONTAINING"/>
    <property type="match status" value="1"/>
</dbReference>
<evidence type="ECO:0000256" key="9">
    <source>
        <dbReference type="ARBA" id="ARBA00022786"/>
    </source>
</evidence>
<dbReference type="AlphaFoldDB" id="A0A438KFZ0"/>
<evidence type="ECO:0000256" key="11">
    <source>
        <dbReference type="ARBA" id="ARBA00022989"/>
    </source>
</evidence>
<evidence type="ECO:0000256" key="6">
    <source>
        <dbReference type="ARBA" id="ARBA00022692"/>
    </source>
</evidence>
<accession>A0A438KFZ0</accession>
<comment type="catalytic activity">
    <reaction evidence="1">
        <text>S-ubiquitinyl-[E2 ubiquitin-conjugating enzyme]-L-cysteine + [acceptor protein]-L-lysine = [E2 ubiquitin-conjugating enzyme]-L-cysteine + N(6)-ubiquitinyl-[acceptor protein]-L-lysine.</text>
        <dbReference type="EC" id="2.3.2.27"/>
    </reaction>
</comment>
<dbReference type="EMBL" id="QGNW01000007">
    <property type="protein sequence ID" value="RVX20100.1"/>
    <property type="molecule type" value="Genomic_DNA"/>
</dbReference>
<sequence length="342" mass="37904">MEPGFWRLWMGHKLKVTDERQLSSHHFNIQVIRGGGGAKVSGEQSWLRKALDGVSWIGREKKHRKKQNSMGDVRKAPELGLHQSQYWSQVSPSLKEAAMEPHTRKLLLDDAGHGGTLAYPPGPFSGPINPSSSSTSGFKRSLNRQPNTPFDSSMALTVIVLLTALFFMGFFSVYIRRFAEDNAVEMSRRRRHPNPPASSSSRSPTPSKGLDATTVSSLPLFSYHGDAKETLDCPVCLTQFEDKDTVKIIPYCRHVFHPPCIDTWLSSHVSCPVCRSTQLFPAKDGRCSVVQEGSDEGGSQSHERLTADDGDTYVEVESLAVRRTTSCSSLGERALLHRTSSF</sequence>
<dbReference type="SUPFAM" id="SSF57850">
    <property type="entry name" value="RING/U-box"/>
    <property type="match status" value="1"/>
</dbReference>
<evidence type="ECO:0000256" key="3">
    <source>
        <dbReference type="ARBA" id="ARBA00004906"/>
    </source>
</evidence>
<dbReference type="PANTHER" id="PTHR14155:SF592">
    <property type="entry name" value="RING-H2 FINGER PROTEIN ATL57"/>
    <property type="match status" value="1"/>
</dbReference>
<name>A0A438KFZ0_VITVI</name>
<dbReference type="EC" id="2.3.2.27" evidence="4"/>
<feature type="compositionally biased region" description="Low complexity" evidence="15">
    <location>
        <begin position="125"/>
        <end position="137"/>
    </location>
</feature>
<dbReference type="PROSITE" id="PS50089">
    <property type="entry name" value="ZF_RING_2"/>
    <property type="match status" value="1"/>
</dbReference>
<evidence type="ECO:0000313" key="19">
    <source>
        <dbReference type="Proteomes" id="UP000288805"/>
    </source>
</evidence>
<proteinExistence type="inferred from homology"/>
<dbReference type="SMART" id="SM00184">
    <property type="entry name" value="RING"/>
    <property type="match status" value="1"/>
</dbReference>